<organism evidence="2 3">
    <name type="scientific">Candidatus Treponema excrementipullorum</name>
    <dbReference type="NCBI Taxonomy" id="2838768"/>
    <lineage>
        <taxon>Bacteria</taxon>
        <taxon>Pseudomonadati</taxon>
        <taxon>Spirochaetota</taxon>
        <taxon>Spirochaetia</taxon>
        <taxon>Spirochaetales</taxon>
        <taxon>Treponemataceae</taxon>
        <taxon>Treponema</taxon>
    </lineage>
</organism>
<dbReference type="Gene3D" id="1.10.260.40">
    <property type="entry name" value="lambda repressor-like DNA-binding domains"/>
    <property type="match status" value="1"/>
</dbReference>
<dbReference type="Proteomes" id="UP000823914">
    <property type="component" value="Unassembled WGS sequence"/>
</dbReference>
<comment type="caution">
    <text evidence="2">The sequence shown here is derived from an EMBL/GenBank/DDBJ whole genome shotgun (WGS) entry which is preliminary data.</text>
</comment>
<dbReference type="InterPro" id="IPR001387">
    <property type="entry name" value="Cro/C1-type_HTH"/>
</dbReference>
<dbReference type="CDD" id="cd00093">
    <property type="entry name" value="HTH_XRE"/>
    <property type="match status" value="1"/>
</dbReference>
<dbReference type="SUPFAM" id="SSF47413">
    <property type="entry name" value="lambda repressor-like DNA-binding domains"/>
    <property type="match status" value="1"/>
</dbReference>
<name>A0A9E2L3G3_9SPIR</name>
<dbReference type="PROSITE" id="PS50943">
    <property type="entry name" value="HTH_CROC1"/>
    <property type="match status" value="1"/>
</dbReference>
<evidence type="ECO:0000313" key="3">
    <source>
        <dbReference type="Proteomes" id="UP000823914"/>
    </source>
</evidence>
<feature type="domain" description="HTH cro/C1-type" evidence="1">
    <location>
        <begin position="42"/>
        <end position="75"/>
    </location>
</feature>
<reference evidence="2" key="2">
    <citation type="submission" date="2021-04" db="EMBL/GenBank/DDBJ databases">
        <authorList>
            <person name="Gilroy R."/>
        </authorList>
    </citation>
    <scope>NUCLEOTIDE SEQUENCE</scope>
    <source>
        <strain evidence="2">Gambia15-2214</strain>
    </source>
</reference>
<dbReference type="EMBL" id="JAHLFV010000228">
    <property type="protein sequence ID" value="MBU3850882.1"/>
    <property type="molecule type" value="Genomic_DNA"/>
</dbReference>
<feature type="non-terminal residue" evidence="2">
    <location>
        <position position="76"/>
    </location>
</feature>
<dbReference type="AlphaFoldDB" id="A0A9E2L3G3"/>
<dbReference type="Pfam" id="PF01381">
    <property type="entry name" value="HTH_3"/>
    <property type="match status" value="1"/>
</dbReference>
<gene>
    <name evidence="2" type="ORF">IAA16_09980</name>
</gene>
<proteinExistence type="predicted"/>
<reference evidence="2" key="1">
    <citation type="journal article" date="2021" name="PeerJ">
        <title>Extensive microbial diversity within the chicken gut microbiome revealed by metagenomics and culture.</title>
        <authorList>
            <person name="Gilroy R."/>
            <person name="Ravi A."/>
            <person name="Getino M."/>
            <person name="Pursley I."/>
            <person name="Horton D.L."/>
            <person name="Alikhan N.F."/>
            <person name="Baker D."/>
            <person name="Gharbi K."/>
            <person name="Hall N."/>
            <person name="Watson M."/>
            <person name="Adriaenssens E.M."/>
            <person name="Foster-Nyarko E."/>
            <person name="Jarju S."/>
            <person name="Secka A."/>
            <person name="Antonio M."/>
            <person name="Oren A."/>
            <person name="Chaudhuri R.R."/>
            <person name="La Ragione R."/>
            <person name="Hildebrand F."/>
            <person name="Pallen M.J."/>
        </authorList>
    </citation>
    <scope>NUCLEOTIDE SEQUENCE</scope>
    <source>
        <strain evidence="2">Gambia15-2214</strain>
    </source>
</reference>
<accession>A0A9E2L3G3</accession>
<evidence type="ECO:0000313" key="2">
    <source>
        <dbReference type="EMBL" id="MBU3850882.1"/>
    </source>
</evidence>
<sequence length="76" mass="8653">MSELTDFFNQLESKDNKLKTFVSENEAYASFINDFEMLMDLNGLTQKDIAKKIGTTQSAVSRILALRTNPSYKILN</sequence>
<protein>
    <submittedName>
        <fullName evidence="2">Helix-turn-helix domain-containing protein</fullName>
    </submittedName>
</protein>
<evidence type="ECO:0000259" key="1">
    <source>
        <dbReference type="PROSITE" id="PS50943"/>
    </source>
</evidence>
<dbReference type="GO" id="GO:0003677">
    <property type="term" value="F:DNA binding"/>
    <property type="evidence" value="ECO:0007669"/>
    <property type="project" value="InterPro"/>
</dbReference>
<dbReference type="InterPro" id="IPR010982">
    <property type="entry name" value="Lambda_DNA-bd_dom_sf"/>
</dbReference>